<reference evidence="3" key="1">
    <citation type="submission" date="2016-06" db="EMBL/GenBank/DDBJ databases">
        <authorList>
            <person name="Varghese N."/>
            <person name="Submissions Spin"/>
        </authorList>
    </citation>
    <scope>NUCLEOTIDE SEQUENCE [LARGE SCALE GENOMIC DNA]</scope>
    <source>
        <strain evidence="3">DSM 44815</strain>
    </source>
</reference>
<proteinExistence type="predicted"/>
<sequence>MGERNTSKHAGYRAGLALRVAELRERFPDVLVSCDVHDEFPGPDLICWNADPEEIWVWFFESDDSESLARDRLRGFLAHPAEVTDVVAKRVVAGPNAVFPTASIRAASPLDSRERVEVLHGAVDGIQLYREFGVEGKTPLAERTAVVEALEAASDADHDSRESLGFRREDETAMEPAPAPAPVGKSTWRRPETVQLQLTIDLSEGTDDRLIRDWFESAWSLFREVLPPDIFASAAETERQSGAIRFGAVDGADEDRSWQLPFDDENWASFLSELGRRSAELQYLTVELAEDERYPWLTSDGSALAVDFWRYPVGGGTFGVLGIEMPRAVFSRAAEAGVVLLRRTANRGALFGLIGIDYGVQLMTGLEYALYLHPWETVRSVRHTLRGYSWITILSEPQTERVGGVAQLRGSGAFVRVEPLAGGGCWLQATDTFDGYGDAEAARVYQVLRPLLPGDAFPSTFKNEWRDV</sequence>
<keyword evidence="3" id="KW-1185">Reference proteome</keyword>
<dbReference type="OrthoDB" id="3811887at2"/>
<evidence type="ECO:0008006" key="4">
    <source>
        <dbReference type="Google" id="ProtNLM"/>
    </source>
</evidence>
<dbReference type="AlphaFoldDB" id="A0A1A8ZWQ7"/>
<organism evidence="2 3">
    <name type="scientific">Micromonospora auratinigra</name>
    <dbReference type="NCBI Taxonomy" id="261654"/>
    <lineage>
        <taxon>Bacteria</taxon>
        <taxon>Bacillati</taxon>
        <taxon>Actinomycetota</taxon>
        <taxon>Actinomycetes</taxon>
        <taxon>Micromonosporales</taxon>
        <taxon>Micromonosporaceae</taxon>
        <taxon>Micromonospora</taxon>
    </lineage>
</organism>
<dbReference type="PATRIC" id="fig|261654.4.peg.4083"/>
<protein>
    <recommendedName>
        <fullName evidence="4">DUF3396 domain-containing protein</fullName>
    </recommendedName>
</protein>
<gene>
    <name evidence="2" type="ORF">GA0070611_4019</name>
</gene>
<evidence type="ECO:0000313" key="2">
    <source>
        <dbReference type="EMBL" id="SBT48273.1"/>
    </source>
</evidence>
<feature type="region of interest" description="Disordered" evidence="1">
    <location>
        <begin position="152"/>
        <end position="190"/>
    </location>
</feature>
<dbReference type="RefSeq" id="WP_091666496.1">
    <property type="nucleotide sequence ID" value="NZ_LT594323.1"/>
</dbReference>
<evidence type="ECO:0000313" key="3">
    <source>
        <dbReference type="Proteomes" id="UP000199385"/>
    </source>
</evidence>
<dbReference type="Proteomes" id="UP000199385">
    <property type="component" value="Chromosome I"/>
</dbReference>
<evidence type="ECO:0000256" key="1">
    <source>
        <dbReference type="SAM" id="MobiDB-lite"/>
    </source>
</evidence>
<accession>A0A1A8ZWQ7</accession>
<feature type="compositionally biased region" description="Basic and acidic residues" evidence="1">
    <location>
        <begin position="155"/>
        <end position="171"/>
    </location>
</feature>
<dbReference type="EMBL" id="LT594323">
    <property type="protein sequence ID" value="SBT48273.1"/>
    <property type="molecule type" value="Genomic_DNA"/>
</dbReference>
<name>A0A1A8ZWQ7_9ACTN</name>